<dbReference type="EMBL" id="KK198756">
    <property type="protein sequence ID" value="KCW77707.1"/>
    <property type="molecule type" value="Genomic_DNA"/>
</dbReference>
<feature type="transmembrane region" description="Helical" evidence="3">
    <location>
        <begin position="20"/>
        <end position="42"/>
    </location>
</feature>
<dbReference type="InterPro" id="IPR036396">
    <property type="entry name" value="Cyt_P450_sf"/>
</dbReference>
<dbReference type="InterPro" id="IPR017972">
    <property type="entry name" value="Cyt_P450_CS"/>
</dbReference>
<dbReference type="eggNOG" id="KOG0156">
    <property type="taxonomic scope" value="Eukaryota"/>
</dbReference>
<keyword evidence="3" id="KW-1133">Transmembrane helix</keyword>
<dbReference type="FunCoup" id="A0A059CH32">
    <property type="interactions" value="935"/>
</dbReference>
<evidence type="ECO:0000313" key="4">
    <source>
        <dbReference type="EMBL" id="KCW77707.1"/>
    </source>
</evidence>
<keyword evidence="1 2" id="KW-0479">Metal-binding</keyword>
<keyword evidence="2" id="KW-0560">Oxidoreductase</keyword>
<dbReference type="InterPro" id="IPR002401">
    <property type="entry name" value="Cyt_P450_E_grp-I"/>
</dbReference>
<reference evidence="4" key="1">
    <citation type="submission" date="2013-07" db="EMBL/GenBank/DDBJ databases">
        <title>The genome of Eucalyptus grandis.</title>
        <authorList>
            <person name="Schmutz J."/>
            <person name="Hayes R."/>
            <person name="Myburg A."/>
            <person name="Tuskan G."/>
            <person name="Grattapaglia D."/>
            <person name="Rokhsar D.S."/>
        </authorList>
    </citation>
    <scope>NUCLEOTIDE SEQUENCE</scope>
    <source>
        <tissue evidence="4">Leaf extractions</tissue>
    </source>
</reference>
<feature type="binding site" description="axial binding residue" evidence="1">
    <location>
        <position position="459"/>
    </location>
    <ligand>
        <name>heme</name>
        <dbReference type="ChEBI" id="CHEBI:30413"/>
    </ligand>
    <ligandPart>
        <name>Fe</name>
        <dbReference type="ChEBI" id="CHEBI:18248"/>
    </ligandPart>
</feature>
<proteinExistence type="inferred from homology"/>
<keyword evidence="3" id="KW-0812">Transmembrane</keyword>
<comment type="cofactor">
    <cofactor evidence="1">
        <name>heme</name>
        <dbReference type="ChEBI" id="CHEBI:30413"/>
    </cofactor>
</comment>
<accession>A0A059CH32</accession>
<comment type="similarity">
    <text evidence="2">Belongs to the cytochrome P450 family.</text>
</comment>
<evidence type="ECO:0000256" key="3">
    <source>
        <dbReference type="SAM" id="Phobius"/>
    </source>
</evidence>
<dbReference type="PRINTS" id="PR00385">
    <property type="entry name" value="P450"/>
</dbReference>
<dbReference type="GO" id="GO:0004497">
    <property type="term" value="F:monooxygenase activity"/>
    <property type="evidence" value="ECO:0007669"/>
    <property type="project" value="UniProtKB-KW"/>
</dbReference>
<dbReference type="GO" id="GO:0005506">
    <property type="term" value="F:iron ion binding"/>
    <property type="evidence" value="ECO:0007669"/>
    <property type="project" value="InterPro"/>
</dbReference>
<keyword evidence="3" id="KW-0472">Membrane</keyword>
<dbReference type="Gramene" id="KCW77707">
    <property type="protein sequence ID" value="KCW77707"/>
    <property type="gene ID" value="EUGRSUZ_D02011"/>
</dbReference>
<gene>
    <name evidence="4" type="ORF">EUGRSUZ_D02011</name>
</gene>
<dbReference type="CDD" id="cd11073">
    <property type="entry name" value="CYP76-like"/>
    <property type="match status" value="1"/>
</dbReference>
<dbReference type="PROSITE" id="PS00086">
    <property type="entry name" value="CYTOCHROME_P450"/>
    <property type="match status" value="1"/>
</dbReference>
<dbReference type="FunFam" id="1.10.630.10:FF:000067">
    <property type="entry name" value="Cytochrome P450 - like protein"/>
    <property type="match status" value="1"/>
</dbReference>
<evidence type="ECO:0000256" key="2">
    <source>
        <dbReference type="RuleBase" id="RU000461"/>
    </source>
</evidence>
<organism evidence="4">
    <name type="scientific">Eucalyptus grandis</name>
    <name type="common">Flooded gum</name>
    <dbReference type="NCBI Taxonomy" id="71139"/>
    <lineage>
        <taxon>Eukaryota</taxon>
        <taxon>Viridiplantae</taxon>
        <taxon>Streptophyta</taxon>
        <taxon>Embryophyta</taxon>
        <taxon>Tracheophyta</taxon>
        <taxon>Spermatophyta</taxon>
        <taxon>Magnoliopsida</taxon>
        <taxon>eudicotyledons</taxon>
        <taxon>Gunneridae</taxon>
        <taxon>Pentapetalae</taxon>
        <taxon>rosids</taxon>
        <taxon>malvids</taxon>
        <taxon>Myrtales</taxon>
        <taxon>Myrtaceae</taxon>
        <taxon>Myrtoideae</taxon>
        <taxon>Eucalypteae</taxon>
        <taxon>Eucalyptus</taxon>
    </lineage>
</organism>
<dbReference type="OrthoDB" id="2789670at2759"/>
<evidence type="ECO:0000256" key="1">
    <source>
        <dbReference type="PIRSR" id="PIRSR602401-1"/>
    </source>
</evidence>
<sequence>MYPTISDPLLHHLLPGNDFSLPHLLLLLSGILAICCWAWLLLAHKKTSPSLPPGPAGLPLVGNLPFLDPELHTYFAALARMYGPVLKLQLGKKLGVIVTSPATAREVLKDNDVIFANRDVPIAGRAASYGGSDIVWTPYGPEWRMLRKVCVLKMLSNHTLDSVYDLRRREVRKTVGYFRVRAGSPVNVGEQMFLTVLNVITSMLWGGTVQGEERESLGADFRQVVSDMTELLGKPNVSDFYPGLARFDFQGIEKRMKGLGKRFDGIFEKMIAQRLRMERDGRSHCKDFLQFLLELKDEEDAKTPLTMTGLKALLMDMVVGGTDTSSNTVEFAMAEILNKPSVLSKIQNELETVVGKDNIAEESHIPKLSYLHAVMKESLRLHPALPLLVPHCPSATCTVGGYTVPKGSRVFINVWAIHRDPSIWSDPLEFNPERFLHDKGDYSGNDFNYFPFGSGRRICAGIAMAERMVLYSLATLLHSFDWKLPEGEKMDLREQFGIILKKKMPLVAIPSPRFSDPRLYD</sequence>
<dbReference type="KEGG" id="egr:104441866"/>
<keyword evidence="2" id="KW-0503">Monooxygenase</keyword>
<protein>
    <recommendedName>
        <fullName evidence="5">Cytochrome P450</fullName>
    </recommendedName>
</protein>
<dbReference type="InterPro" id="IPR001128">
    <property type="entry name" value="Cyt_P450"/>
</dbReference>
<evidence type="ECO:0008006" key="5">
    <source>
        <dbReference type="Google" id="ProtNLM"/>
    </source>
</evidence>
<dbReference type="InParanoid" id="A0A059CH32"/>
<dbReference type="GO" id="GO:0016705">
    <property type="term" value="F:oxidoreductase activity, acting on paired donors, with incorporation or reduction of molecular oxygen"/>
    <property type="evidence" value="ECO:0007669"/>
    <property type="project" value="InterPro"/>
</dbReference>
<dbReference type="GO" id="GO:0020037">
    <property type="term" value="F:heme binding"/>
    <property type="evidence" value="ECO:0007669"/>
    <property type="project" value="InterPro"/>
</dbReference>
<dbReference type="Gene3D" id="1.10.630.10">
    <property type="entry name" value="Cytochrome P450"/>
    <property type="match status" value="1"/>
</dbReference>
<dbReference type="PANTHER" id="PTHR47951">
    <property type="entry name" value="OS08G0547900 PROTEIN"/>
    <property type="match status" value="1"/>
</dbReference>
<dbReference type="PRINTS" id="PR00463">
    <property type="entry name" value="EP450I"/>
</dbReference>
<dbReference type="PANTHER" id="PTHR47951:SF3">
    <property type="entry name" value="CYTOCHROME P450, FAMILY 706, SUBFAMILY A, POLYPEPTIDE 4"/>
    <property type="match status" value="1"/>
</dbReference>
<dbReference type="OMA" id="RICVHEM"/>
<name>A0A059CH32_EUCGR</name>
<dbReference type="AlphaFoldDB" id="A0A059CH32"/>
<dbReference type="Pfam" id="PF00067">
    <property type="entry name" value="p450"/>
    <property type="match status" value="1"/>
</dbReference>
<keyword evidence="1 2" id="KW-0408">Iron</keyword>
<keyword evidence="1 2" id="KW-0349">Heme</keyword>
<dbReference type="SUPFAM" id="SSF48264">
    <property type="entry name" value="Cytochrome P450"/>
    <property type="match status" value="1"/>
</dbReference>